<feature type="domain" description="GH26" evidence="5">
    <location>
        <begin position="1"/>
        <end position="192"/>
    </location>
</feature>
<dbReference type="AlphaFoldDB" id="A0A1E3RNX1"/>
<evidence type="ECO:0000259" key="5">
    <source>
        <dbReference type="PROSITE" id="PS51764"/>
    </source>
</evidence>
<dbReference type="STRING" id="1776.BHQ18_05570"/>
<dbReference type="InterPro" id="IPR000805">
    <property type="entry name" value="Glyco_hydro_26"/>
</dbReference>
<evidence type="ECO:0000256" key="3">
    <source>
        <dbReference type="ARBA" id="ARBA00023295"/>
    </source>
</evidence>
<keyword evidence="7" id="KW-1185">Reference proteome</keyword>
<dbReference type="PANTHER" id="PTHR40079:SF4">
    <property type="entry name" value="GH26 DOMAIN-CONTAINING PROTEIN-RELATED"/>
    <property type="match status" value="1"/>
</dbReference>
<comment type="similarity">
    <text evidence="1 4">Belongs to the glycosyl hydrolase 26 family.</text>
</comment>
<evidence type="ECO:0000313" key="6">
    <source>
        <dbReference type="EMBL" id="ODQ91550.1"/>
    </source>
</evidence>
<evidence type="ECO:0000256" key="2">
    <source>
        <dbReference type="ARBA" id="ARBA00022801"/>
    </source>
</evidence>
<dbReference type="GO" id="GO:0016985">
    <property type="term" value="F:mannan endo-1,4-beta-mannosidase activity"/>
    <property type="evidence" value="ECO:0007669"/>
    <property type="project" value="InterPro"/>
</dbReference>
<keyword evidence="2" id="KW-0378">Hydrolase</keyword>
<evidence type="ECO:0000256" key="4">
    <source>
        <dbReference type="PROSITE-ProRule" id="PRU01100"/>
    </source>
</evidence>
<organism evidence="6 7">
    <name type="scientific">Mycolicibacterium flavescens</name>
    <name type="common">Mycobacterium flavescens</name>
    <dbReference type="NCBI Taxonomy" id="1776"/>
    <lineage>
        <taxon>Bacteria</taxon>
        <taxon>Bacillati</taxon>
        <taxon>Actinomycetota</taxon>
        <taxon>Actinomycetes</taxon>
        <taxon>Mycobacteriales</taxon>
        <taxon>Mycobacteriaceae</taxon>
        <taxon>Mycolicibacterium</taxon>
    </lineage>
</organism>
<dbReference type="GO" id="GO:0006080">
    <property type="term" value="P:substituted mannan metabolic process"/>
    <property type="evidence" value="ECO:0007669"/>
    <property type="project" value="InterPro"/>
</dbReference>
<proteinExistence type="inferred from homology"/>
<accession>A0A1E3RNX1</accession>
<dbReference type="InterPro" id="IPR022790">
    <property type="entry name" value="GH26_dom"/>
</dbReference>
<protein>
    <recommendedName>
        <fullName evidence="5">GH26 domain-containing protein</fullName>
    </recommendedName>
</protein>
<dbReference type="PROSITE" id="PS51764">
    <property type="entry name" value="GH26"/>
    <property type="match status" value="1"/>
</dbReference>
<reference evidence="7" key="1">
    <citation type="submission" date="2016-09" db="EMBL/GenBank/DDBJ databases">
        <authorList>
            <person name="Greninger A.L."/>
            <person name="Jerome K.R."/>
            <person name="Mcnair B."/>
            <person name="Wallis C."/>
            <person name="Fang F."/>
        </authorList>
    </citation>
    <scope>NUCLEOTIDE SEQUENCE [LARGE SCALE GENOMIC DNA]</scope>
    <source>
        <strain evidence="7">M6</strain>
    </source>
</reference>
<sequence length="192" mass="21090">METRRPRTAALRFGLSTHGGFTAAREWQVVADAVGRRAELVLAFEDFFAPPPVAEMAVVSYCGADPLVSWEPWCWTDDRSPAVMQSLQAGALDEYVYRWADEIGEWGGRTMIRFAHEFNGDWYPWTPACGTSPSAYTAVWRHVHDIFTSRGVGNVKWVWAPTAGALGSLAQWYPATTTSMCSASTATTGACG</sequence>
<evidence type="ECO:0000313" key="7">
    <source>
        <dbReference type="Proteomes" id="UP000094053"/>
    </source>
</evidence>
<dbReference type="Proteomes" id="UP000094053">
    <property type="component" value="Unassembled WGS sequence"/>
</dbReference>
<comment type="caution">
    <text evidence="4">Lacks conserved residue(s) required for the propagation of feature annotation.</text>
</comment>
<dbReference type="Pfam" id="PF02156">
    <property type="entry name" value="Glyco_hydro_26"/>
    <property type="match status" value="1"/>
</dbReference>
<name>A0A1E3RNX1_MYCFV</name>
<gene>
    <name evidence="6" type="ORF">BHQ18_05570</name>
</gene>
<dbReference type="InterPro" id="IPR017853">
    <property type="entry name" value="GH"/>
</dbReference>
<dbReference type="PANTHER" id="PTHR40079">
    <property type="entry name" value="MANNAN ENDO-1,4-BETA-MANNOSIDASE E-RELATED"/>
    <property type="match status" value="1"/>
</dbReference>
<dbReference type="SUPFAM" id="SSF51445">
    <property type="entry name" value="(Trans)glycosidases"/>
    <property type="match status" value="1"/>
</dbReference>
<dbReference type="Gene3D" id="3.20.20.80">
    <property type="entry name" value="Glycosidases"/>
    <property type="match status" value="1"/>
</dbReference>
<comment type="caution">
    <text evidence="6">The sequence shown here is derived from an EMBL/GenBank/DDBJ whole genome shotgun (WGS) entry which is preliminary data.</text>
</comment>
<dbReference type="EMBL" id="MIHA01000003">
    <property type="protein sequence ID" value="ODQ91550.1"/>
    <property type="molecule type" value="Genomic_DNA"/>
</dbReference>
<keyword evidence="3" id="KW-0326">Glycosidase</keyword>
<evidence type="ECO:0000256" key="1">
    <source>
        <dbReference type="ARBA" id="ARBA00007754"/>
    </source>
</evidence>